<organism evidence="16 17">
    <name type="scientific">Carex littledalei</name>
    <dbReference type="NCBI Taxonomy" id="544730"/>
    <lineage>
        <taxon>Eukaryota</taxon>
        <taxon>Viridiplantae</taxon>
        <taxon>Streptophyta</taxon>
        <taxon>Embryophyta</taxon>
        <taxon>Tracheophyta</taxon>
        <taxon>Spermatophyta</taxon>
        <taxon>Magnoliopsida</taxon>
        <taxon>Liliopsida</taxon>
        <taxon>Poales</taxon>
        <taxon>Cyperaceae</taxon>
        <taxon>Cyperoideae</taxon>
        <taxon>Cariceae</taxon>
        <taxon>Carex</taxon>
        <taxon>Carex subgen. Euthyceras</taxon>
    </lineage>
</organism>
<feature type="transmembrane region" description="Helical" evidence="14">
    <location>
        <begin position="25"/>
        <end position="49"/>
    </location>
</feature>
<gene>
    <name evidence="16" type="ORF">FCM35_KLT05630</name>
</gene>
<comment type="catalytic activity">
    <reaction evidence="1">
        <text>S-ubiquitinyl-[E2 ubiquitin-conjugating enzyme]-L-cysteine + [acceptor protein]-L-lysine = [E2 ubiquitin-conjugating enzyme]-L-cysteine + N(6)-ubiquitinyl-[acceptor protein]-L-lysine.</text>
        <dbReference type="EC" id="2.3.2.27"/>
    </reaction>
</comment>
<evidence type="ECO:0000256" key="8">
    <source>
        <dbReference type="ARBA" id="ARBA00022771"/>
    </source>
</evidence>
<evidence type="ECO:0000256" key="9">
    <source>
        <dbReference type="ARBA" id="ARBA00022786"/>
    </source>
</evidence>
<keyword evidence="11 14" id="KW-1133">Transmembrane helix</keyword>
<dbReference type="PANTHER" id="PTHR46913:SF1">
    <property type="entry name" value="RING-H2 FINGER PROTEIN ATL16"/>
    <property type="match status" value="1"/>
</dbReference>
<dbReference type="Gene3D" id="3.30.40.10">
    <property type="entry name" value="Zinc/RING finger domain, C3HC4 (zinc finger)"/>
    <property type="match status" value="1"/>
</dbReference>
<keyword evidence="12 14" id="KW-0472">Membrane</keyword>
<name>A0A833QWZ0_9POAL</name>
<keyword evidence="7" id="KW-0479">Metal-binding</keyword>
<evidence type="ECO:0000256" key="10">
    <source>
        <dbReference type="ARBA" id="ARBA00022833"/>
    </source>
</evidence>
<dbReference type="EMBL" id="SWLB01000015">
    <property type="protein sequence ID" value="KAF3328552.1"/>
    <property type="molecule type" value="Genomic_DNA"/>
</dbReference>
<evidence type="ECO:0000256" key="2">
    <source>
        <dbReference type="ARBA" id="ARBA00004167"/>
    </source>
</evidence>
<comment type="pathway">
    <text evidence="3">Protein modification; protein ubiquitination.</text>
</comment>
<sequence>MSINDSSSSFQPNDKSNYFSPSSSIVPIAFACGSGLAFIAIVIFFQFIFNRIDATSTETRVVRHQLDCIHGLSKIAISSLPTVKYNKNRANGAASDAEVCSVCLESFREGEMVRELTRCRHLFHTDCIDMWLYSHITCPLCRSVIGLAEGRRKVAAVESTAPLPLPPV</sequence>
<keyword evidence="8 13" id="KW-0863">Zinc-finger</keyword>
<evidence type="ECO:0000256" key="6">
    <source>
        <dbReference type="ARBA" id="ARBA00022692"/>
    </source>
</evidence>
<keyword evidence="6 14" id="KW-0812">Transmembrane</keyword>
<dbReference type="GO" id="GO:0061630">
    <property type="term" value="F:ubiquitin protein ligase activity"/>
    <property type="evidence" value="ECO:0007669"/>
    <property type="project" value="UniProtKB-EC"/>
</dbReference>
<accession>A0A833QWZ0</accession>
<keyword evidence="10" id="KW-0862">Zinc</keyword>
<keyword evidence="9" id="KW-0833">Ubl conjugation pathway</keyword>
<dbReference type="InterPro" id="IPR001841">
    <property type="entry name" value="Znf_RING"/>
</dbReference>
<evidence type="ECO:0000256" key="11">
    <source>
        <dbReference type="ARBA" id="ARBA00022989"/>
    </source>
</evidence>
<dbReference type="SUPFAM" id="SSF57850">
    <property type="entry name" value="RING/U-box"/>
    <property type="match status" value="1"/>
</dbReference>
<protein>
    <recommendedName>
        <fullName evidence="4">RING-type E3 ubiquitin transferase</fullName>
        <ecNumber evidence="4">2.3.2.27</ecNumber>
    </recommendedName>
</protein>
<evidence type="ECO:0000256" key="7">
    <source>
        <dbReference type="ARBA" id="ARBA00022723"/>
    </source>
</evidence>
<evidence type="ECO:0000259" key="15">
    <source>
        <dbReference type="PROSITE" id="PS50089"/>
    </source>
</evidence>
<dbReference type="Proteomes" id="UP000623129">
    <property type="component" value="Unassembled WGS sequence"/>
</dbReference>
<dbReference type="OrthoDB" id="8062037at2759"/>
<evidence type="ECO:0000256" key="12">
    <source>
        <dbReference type="ARBA" id="ARBA00023136"/>
    </source>
</evidence>
<evidence type="ECO:0000313" key="16">
    <source>
        <dbReference type="EMBL" id="KAF3328552.1"/>
    </source>
</evidence>
<comment type="subcellular location">
    <subcellularLocation>
        <location evidence="2">Membrane</location>
        <topology evidence="2">Single-pass membrane protein</topology>
    </subcellularLocation>
</comment>
<dbReference type="Pfam" id="PF13639">
    <property type="entry name" value="zf-RING_2"/>
    <property type="match status" value="1"/>
</dbReference>
<evidence type="ECO:0000256" key="4">
    <source>
        <dbReference type="ARBA" id="ARBA00012483"/>
    </source>
</evidence>
<evidence type="ECO:0000256" key="1">
    <source>
        <dbReference type="ARBA" id="ARBA00000900"/>
    </source>
</evidence>
<dbReference type="GO" id="GO:0016567">
    <property type="term" value="P:protein ubiquitination"/>
    <property type="evidence" value="ECO:0007669"/>
    <property type="project" value="InterPro"/>
</dbReference>
<evidence type="ECO:0000256" key="13">
    <source>
        <dbReference type="PROSITE-ProRule" id="PRU00175"/>
    </source>
</evidence>
<evidence type="ECO:0000256" key="3">
    <source>
        <dbReference type="ARBA" id="ARBA00004906"/>
    </source>
</evidence>
<keyword evidence="17" id="KW-1185">Reference proteome</keyword>
<dbReference type="InterPro" id="IPR013083">
    <property type="entry name" value="Znf_RING/FYVE/PHD"/>
</dbReference>
<comment type="caution">
    <text evidence="16">The sequence shown here is derived from an EMBL/GenBank/DDBJ whole genome shotgun (WGS) entry which is preliminary data.</text>
</comment>
<reference evidence="16" key="1">
    <citation type="submission" date="2020-01" db="EMBL/GenBank/DDBJ databases">
        <title>Genome sequence of Kobresia littledalei, the first chromosome-level genome in the family Cyperaceae.</title>
        <authorList>
            <person name="Qu G."/>
        </authorList>
    </citation>
    <scope>NUCLEOTIDE SEQUENCE</scope>
    <source>
        <strain evidence="16">C.B.Clarke</strain>
        <tissue evidence="16">Leaf</tissue>
    </source>
</reference>
<dbReference type="PROSITE" id="PS50089">
    <property type="entry name" value="ZF_RING_2"/>
    <property type="match status" value="1"/>
</dbReference>
<evidence type="ECO:0000256" key="14">
    <source>
        <dbReference type="SAM" id="Phobius"/>
    </source>
</evidence>
<dbReference type="SMART" id="SM00184">
    <property type="entry name" value="RING"/>
    <property type="match status" value="1"/>
</dbReference>
<dbReference type="EC" id="2.3.2.27" evidence="4"/>
<keyword evidence="5" id="KW-0808">Transferase</keyword>
<feature type="domain" description="RING-type" evidence="15">
    <location>
        <begin position="100"/>
        <end position="142"/>
    </location>
</feature>
<proteinExistence type="predicted"/>
<dbReference type="CDD" id="cd16461">
    <property type="entry name" value="RING-H2_EL5-like"/>
    <property type="match status" value="1"/>
</dbReference>
<dbReference type="GO" id="GO:0008270">
    <property type="term" value="F:zinc ion binding"/>
    <property type="evidence" value="ECO:0007669"/>
    <property type="project" value="UniProtKB-KW"/>
</dbReference>
<dbReference type="PANTHER" id="PTHR46913">
    <property type="entry name" value="RING-H2 FINGER PROTEIN ATL16"/>
    <property type="match status" value="1"/>
</dbReference>
<dbReference type="InterPro" id="IPR044600">
    <property type="entry name" value="ATL1/ATL16-like"/>
</dbReference>
<evidence type="ECO:0000256" key="5">
    <source>
        <dbReference type="ARBA" id="ARBA00022679"/>
    </source>
</evidence>
<dbReference type="GO" id="GO:0016020">
    <property type="term" value="C:membrane"/>
    <property type="evidence" value="ECO:0007669"/>
    <property type="project" value="UniProtKB-SubCell"/>
</dbReference>
<dbReference type="AlphaFoldDB" id="A0A833QWZ0"/>
<evidence type="ECO:0000313" key="17">
    <source>
        <dbReference type="Proteomes" id="UP000623129"/>
    </source>
</evidence>